<feature type="transmembrane region" description="Helical" evidence="3">
    <location>
        <begin position="88"/>
        <end position="105"/>
    </location>
</feature>
<dbReference type="Gene3D" id="1.10.1760.20">
    <property type="match status" value="1"/>
</dbReference>
<keyword evidence="2" id="KW-0813">Transport</keyword>
<dbReference type="InterPro" id="IPR003784">
    <property type="entry name" value="BioY"/>
</dbReference>
<evidence type="ECO:0000256" key="3">
    <source>
        <dbReference type="SAM" id="Phobius"/>
    </source>
</evidence>
<feature type="transmembrane region" description="Helical" evidence="3">
    <location>
        <begin position="29"/>
        <end position="50"/>
    </location>
</feature>
<dbReference type="PIRSF" id="PIRSF016661">
    <property type="entry name" value="BioY"/>
    <property type="match status" value="1"/>
</dbReference>
<evidence type="ECO:0000313" key="4">
    <source>
        <dbReference type="EMBL" id="MBM7631966.1"/>
    </source>
</evidence>
<name>A0ABS2P9Z8_9BACL</name>
<keyword evidence="5" id="KW-1185">Reference proteome</keyword>
<protein>
    <recommendedName>
        <fullName evidence="2">Biotin transporter</fullName>
    </recommendedName>
</protein>
<dbReference type="PANTHER" id="PTHR34295">
    <property type="entry name" value="BIOTIN TRANSPORTER BIOY"/>
    <property type="match status" value="1"/>
</dbReference>
<comment type="subcellular location">
    <subcellularLocation>
        <location evidence="2">Cell membrane</location>
        <topology evidence="2">Multi-pass membrane protein</topology>
    </subcellularLocation>
</comment>
<gene>
    <name evidence="4" type="ORF">JOD17_001058</name>
</gene>
<feature type="transmembrane region" description="Helical" evidence="3">
    <location>
        <begin position="154"/>
        <end position="176"/>
    </location>
</feature>
<keyword evidence="3" id="KW-0812">Transmembrane</keyword>
<comment type="caution">
    <text evidence="4">The sequence shown here is derived from an EMBL/GenBank/DDBJ whole genome shotgun (WGS) entry which is preliminary data.</text>
</comment>
<accession>A0ABS2P9Z8</accession>
<evidence type="ECO:0000256" key="1">
    <source>
        <dbReference type="ARBA" id="ARBA00010692"/>
    </source>
</evidence>
<dbReference type="RefSeq" id="WP_338028753.1">
    <property type="nucleotide sequence ID" value="NZ_JAFBEC010000002.1"/>
</dbReference>
<dbReference type="PANTHER" id="PTHR34295:SF1">
    <property type="entry name" value="BIOTIN TRANSPORTER BIOY"/>
    <property type="match status" value="1"/>
</dbReference>
<organism evidence="4 5">
    <name type="scientific">Geomicrobium sediminis</name>
    <dbReference type="NCBI Taxonomy" id="1347788"/>
    <lineage>
        <taxon>Bacteria</taxon>
        <taxon>Bacillati</taxon>
        <taxon>Bacillota</taxon>
        <taxon>Bacilli</taxon>
        <taxon>Bacillales</taxon>
        <taxon>Geomicrobium</taxon>
    </lineage>
</organism>
<dbReference type="EMBL" id="JAFBEC010000002">
    <property type="protein sequence ID" value="MBM7631966.1"/>
    <property type="molecule type" value="Genomic_DNA"/>
</dbReference>
<keyword evidence="2" id="KW-1003">Cell membrane</keyword>
<keyword evidence="2 3" id="KW-0472">Membrane</keyword>
<feature type="transmembrane region" description="Helical" evidence="3">
    <location>
        <begin position="57"/>
        <end position="76"/>
    </location>
</feature>
<evidence type="ECO:0000313" key="5">
    <source>
        <dbReference type="Proteomes" id="UP000741863"/>
    </source>
</evidence>
<evidence type="ECO:0000256" key="2">
    <source>
        <dbReference type="PIRNR" id="PIRNR016661"/>
    </source>
</evidence>
<dbReference type="Pfam" id="PF02632">
    <property type="entry name" value="BioY"/>
    <property type="match status" value="1"/>
</dbReference>
<feature type="transmembrane region" description="Helical" evidence="3">
    <location>
        <begin position="117"/>
        <end position="142"/>
    </location>
</feature>
<comment type="similarity">
    <text evidence="1 2">Belongs to the BioY family.</text>
</comment>
<reference evidence="4 5" key="1">
    <citation type="submission" date="2021-01" db="EMBL/GenBank/DDBJ databases">
        <title>Genomic Encyclopedia of Type Strains, Phase IV (KMG-IV): sequencing the most valuable type-strain genomes for metagenomic binning, comparative biology and taxonomic classification.</title>
        <authorList>
            <person name="Goeker M."/>
        </authorList>
    </citation>
    <scope>NUCLEOTIDE SEQUENCE [LARGE SCALE GENOMIC DNA]</scope>
    <source>
        <strain evidence="4 5">DSM 25540</strain>
    </source>
</reference>
<dbReference type="Proteomes" id="UP000741863">
    <property type="component" value="Unassembled WGS sequence"/>
</dbReference>
<keyword evidence="3" id="KW-1133">Transmembrane helix</keyword>
<sequence>MRTFDLIIIAMFVALMAVASNITSFFPFLVIFGVPVTFQTFMAILTGAVLGSKRGAWAMTIYALVGLLGAPVFTQFHGGPGMFVRPTFGFILSFIVVAFIVGKIIERKAEPTIKTYVVASFFGLLANYLIGTNWMYGIYMLGFGAPDEFSYGLVWLWMLLPFIKDVLLTVMAAVIAHRLPQLVKRPLSSQYS</sequence>
<proteinExistence type="inferred from homology"/>